<organism evidence="6 7">
    <name type="scientific">Nakamurella antarctica</name>
    <dbReference type="NCBI Taxonomy" id="1902245"/>
    <lineage>
        <taxon>Bacteria</taxon>
        <taxon>Bacillati</taxon>
        <taxon>Actinomycetota</taxon>
        <taxon>Actinomycetes</taxon>
        <taxon>Nakamurellales</taxon>
        <taxon>Nakamurellaceae</taxon>
        <taxon>Nakamurella</taxon>
    </lineage>
</organism>
<dbReference type="InterPro" id="IPR003439">
    <property type="entry name" value="ABC_transporter-like_ATP-bd"/>
</dbReference>
<dbReference type="CDD" id="cd03215">
    <property type="entry name" value="ABC_Carb_Monos_II"/>
    <property type="match status" value="1"/>
</dbReference>
<dbReference type="InterPro" id="IPR050107">
    <property type="entry name" value="ABC_carbohydrate_import_ATPase"/>
</dbReference>
<reference evidence="6 7" key="1">
    <citation type="submission" date="2018-11" db="EMBL/GenBank/DDBJ databases">
        <authorList>
            <person name="Da X."/>
        </authorList>
    </citation>
    <scope>NUCLEOTIDE SEQUENCE [LARGE SCALE GENOMIC DNA]</scope>
    <source>
        <strain evidence="6 7">S14-144</strain>
    </source>
</reference>
<protein>
    <submittedName>
        <fullName evidence="6">Sugar ABC transporter ATP-binding protein</fullName>
    </submittedName>
</protein>
<gene>
    <name evidence="6" type="ORF">EH165_05000</name>
</gene>
<evidence type="ECO:0000256" key="3">
    <source>
        <dbReference type="ARBA" id="ARBA00022741"/>
    </source>
</evidence>
<name>A0A3G8ZLE6_9ACTN</name>
<dbReference type="Pfam" id="PF00005">
    <property type="entry name" value="ABC_tran"/>
    <property type="match status" value="2"/>
</dbReference>
<evidence type="ECO:0000259" key="5">
    <source>
        <dbReference type="PROSITE" id="PS50893"/>
    </source>
</evidence>
<dbReference type="EMBL" id="CP034170">
    <property type="protein sequence ID" value="AZI57607.1"/>
    <property type="molecule type" value="Genomic_DNA"/>
</dbReference>
<feature type="domain" description="ABC transporter" evidence="5">
    <location>
        <begin position="260"/>
        <end position="503"/>
    </location>
</feature>
<dbReference type="InterPro" id="IPR017871">
    <property type="entry name" value="ABC_transporter-like_CS"/>
</dbReference>
<dbReference type="SMART" id="SM00382">
    <property type="entry name" value="AAA"/>
    <property type="match status" value="2"/>
</dbReference>
<keyword evidence="7" id="KW-1185">Reference proteome</keyword>
<dbReference type="PANTHER" id="PTHR43790">
    <property type="entry name" value="CARBOHYDRATE TRANSPORT ATP-BINDING PROTEIN MG119-RELATED"/>
    <property type="match status" value="1"/>
</dbReference>
<evidence type="ECO:0000313" key="7">
    <source>
        <dbReference type="Proteomes" id="UP000268084"/>
    </source>
</evidence>
<keyword evidence="1" id="KW-0813">Transport</keyword>
<keyword evidence="3" id="KW-0547">Nucleotide-binding</keyword>
<dbReference type="InterPro" id="IPR003593">
    <property type="entry name" value="AAA+_ATPase"/>
</dbReference>
<dbReference type="Proteomes" id="UP000268084">
    <property type="component" value="Chromosome"/>
</dbReference>
<dbReference type="Gene3D" id="3.40.50.300">
    <property type="entry name" value="P-loop containing nucleotide triphosphate hydrolases"/>
    <property type="match status" value="2"/>
</dbReference>
<dbReference type="GO" id="GO:0005524">
    <property type="term" value="F:ATP binding"/>
    <property type="evidence" value="ECO:0007669"/>
    <property type="project" value="UniProtKB-KW"/>
</dbReference>
<feature type="domain" description="ABC transporter" evidence="5">
    <location>
        <begin position="6"/>
        <end position="242"/>
    </location>
</feature>
<keyword evidence="2" id="KW-0677">Repeat</keyword>
<dbReference type="GO" id="GO:0016887">
    <property type="term" value="F:ATP hydrolysis activity"/>
    <property type="evidence" value="ECO:0007669"/>
    <property type="project" value="InterPro"/>
</dbReference>
<proteinExistence type="predicted"/>
<dbReference type="AlphaFoldDB" id="A0A3G8ZLE6"/>
<dbReference type="CDD" id="cd03216">
    <property type="entry name" value="ABC_Carb_Monos_I"/>
    <property type="match status" value="1"/>
</dbReference>
<sequence length="507" mass="54973">MVSAVIEMSGISVSFAGSPALQQASLRLFPGEVHALMGENGAGKSTLIKALTGVYSLDEGEIRIDGDRKRMTGTADAEAAGIAVVYQDTYLCSNLTVGENVMLGHEIRGRAGINWKATHQRASEVLGELALDDLDPRQRLSSLPIAVRQLVAICRGMVTRPRVLVLDEPTSSLDDGEVARLFTVLRKLCTQGVAILFVSHFLEQVYTISDRMTVLRDGEMVGEFLTRELDRSELISTMIGKDIATLRAIGSERRSHREEPTGPAIYRAEGIGRRGVLVPTNIDIHQGEIVGFAGLRGSGRTEFARLLAGAERSDSGTVTLRGQVVTLPSPSAALAHRIAYSSENRRDDGIIEDLSIRKNILLALQAVRGWSRPLSKMEGDALVGDYMESLGIVPGDADMPAKFLSGGNQQKVLLARWLVTRPRVLILDEPTRGIDVSTKVQFQARVAQLAREGVAVVFVSSQLEEVVRLSDRIVVMKDRQKIGEVSNGPGVNVNTIVEMIAGDTEDT</sequence>
<dbReference type="OrthoDB" id="39350at2"/>
<dbReference type="PROSITE" id="PS50893">
    <property type="entry name" value="ABC_TRANSPORTER_2"/>
    <property type="match status" value="2"/>
</dbReference>
<evidence type="ECO:0000256" key="4">
    <source>
        <dbReference type="ARBA" id="ARBA00022840"/>
    </source>
</evidence>
<dbReference type="RefSeq" id="WP_124798292.1">
    <property type="nucleotide sequence ID" value="NZ_CP034170.1"/>
</dbReference>
<dbReference type="PROSITE" id="PS00211">
    <property type="entry name" value="ABC_TRANSPORTER_1"/>
    <property type="match status" value="1"/>
</dbReference>
<evidence type="ECO:0000256" key="1">
    <source>
        <dbReference type="ARBA" id="ARBA00022448"/>
    </source>
</evidence>
<dbReference type="SUPFAM" id="SSF52540">
    <property type="entry name" value="P-loop containing nucleoside triphosphate hydrolases"/>
    <property type="match status" value="2"/>
</dbReference>
<evidence type="ECO:0000256" key="2">
    <source>
        <dbReference type="ARBA" id="ARBA00022737"/>
    </source>
</evidence>
<evidence type="ECO:0000313" key="6">
    <source>
        <dbReference type="EMBL" id="AZI57607.1"/>
    </source>
</evidence>
<keyword evidence="4 6" id="KW-0067">ATP-binding</keyword>
<dbReference type="InterPro" id="IPR027417">
    <property type="entry name" value="P-loop_NTPase"/>
</dbReference>
<reference evidence="6 7" key="2">
    <citation type="submission" date="2018-12" db="EMBL/GenBank/DDBJ databases">
        <title>Nakamurella antarcticus sp. nov., isolated from Antarctica South Shetland Islands soil.</title>
        <authorList>
            <person name="Peng F."/>
        </authorList>
    </citation>
    <scope>NUCLEOTIDE SEQUENCE [LARGE SCALE GENOMIC DNA]</scope>
    <source>
        <strain evidence="6 7">S14-144</strain>
    </source>
</reference>
<dbReference type="KEGG" id="nak:EH165_05000"/>
<accession>A0A3G8ZLE6</accession>
<dbReference type="PANTHER" id="PTHR43790:SF9">
    <property type="entry name" value="GALACTOFURANOSE TRANSPORTER ATP-BINDING PROTEIN YTFR"/>
    <property type="match status" value="1"/>
</dbReference>